<dbReference type="Proteomes" id="UP000499080">
    <property type="component" value="Unassembled WGS sequence"/>
</dbReference>
<evidence type="ECO:0000256" key="7">
    <source>
        <dbReference type="PROSITE-ProRule" id="PRU10015"/>
    </source>
</evidence>
<feature type="binding site" evidence="6">
    <location>
        <position position="19"/>
    </location>
    <ligand>
        <name>S-adenosyl-L-methionine</name>
        <dbReference type="ChEBI" id="CHEBI:59789"/>
    </ligand>
</feature>
<evidence type="ECO:0000256" key="1">
    <source>
        <dbReference type="ARBA" id="ARBA00022603"/>
    </source>
</evidence>
<gene>
    <name evidence="8" type="primary">TRMT2A_6</name>
    <name evidence="9" type="synonym">TRMT2A_3</name>
    <name evidence="8" type="ORF">AVEN_116537_1</name>
    <name evidence="9" type="ORF">AVEN_92716_1</name>
</gene>
<comment type="similarity">
    <text evidence="6">Belongs to the class I-like SAM-binding methyltransferase superfamily. RNA M5U methyltransferase family.</text>
</comment>
<name>A0A4Y2QBK4_ARAVE</name>
<evidence type="ECO:0000256" key="4">
    <source>
        <dbReference type="ARBA" id="ARBA00033763"/>
    </source>
</evidence>
<dbReference type="GO" id="GO:0006396">
    <property type="term" value="P:RNA processing"/>
    <property type="evidence" value="ECO:0007669"/>
    <property type="project" value="InterPro"/>
</dbReference>
<keyword evidence="3 6" id="KW-0949">S-adenosyl-L-methionine</keyword>
<dbReference type="PROSITE" id="PS01230">
    <property type="entry name" value="TRMA_1"/>
    <property type="match status" value="1"/>
</dbReference>
<dbReference type="AlphaFoldDB" id="A0A4Y2QBK4"/>
<dbReference type="OrthoDB" id="6422789at2759"/>
<keyword evidence="2 6" id="KW-0808">Transferase</keyword>
<dbReference type="Pfam" id="PF05958">
    <property type="entry name" value="tRNA_U5-meth_tr"/>
    <property type="match status" value="1"/>
</dbReference>
<keyword evidence="10" id="KW-1185">Reference proteome</keyword>
<dbReference type="GO" id="GO:0032259">
    <property type="term" value="P:methylation"/>
    <property type="evidence" value="ECO:0007669"/>
    <property type="project" value="UniProtKB-KW"/>
</dbReference>
<dbReference type="InterPro" id="IPR010280">
    <property type="entry name" value="U5_MeTrfase_fam"/>
</dbReference>
<evidence type="ECO:0000313" key="10">
    <source>
        <dbReference type="Proteomes" id="UP000499080"/>
    </source>
</evidence>
<feature type="binding site" evidence="6">
    <location>
        <position position="69"/>
    </location>
    <ligand>
        <name>S-adenosyl-L-methionine</name>
        <dbReference type="ChEBI" id="CHEBI:59789"/>
    </ligand>
</feature>
<accession>A0A4Y2QBK4</accession>
<dbReference type="EMBL" id="BGPR01013457">
    <property type="protein sequence ID" value="GBN60761.1"/>
    <property type="molecule type" value="Genomic_DNA"/>
</dbReference>
<dbReference type="EC" id="2.1.1.35" evidence="4"/>
<proteinExistence type="inferred from homology"/>
<organism evidence="8 10">
    <name type="scientific">Araneus ventricosus</name>
    <name type="common">Orbweaver spider</name>
    <name type="synonym">Epeira ventricosa</name>
    <dbReference type="NCBI Taxonomy" id="182803"/>
    <lineage>
        <taxon>Eukaryota</taxon>
        <taxon>Metazoa</taxon>
        <taxon>Ecdysozoa</taxon>
        <taxon>Arthropoda</taxon>
        <taxon>Chelicerata</taxon>
        <taxon>Arachnida</taxon>
        <taxon>Araneae</taxon>
        <taxon>Araneomorphae</taxon>
        <taxon>Entelegynae</taxon>
        <taxon>Araneoidea</taxon>
        <taxon>Araneidae</taxon>
        <taxon>Araneus</taxon>
    </lineage>
</organism>
<dbReference type="InterPro" id="IPR030390">
    <property type="entry name" value="MeTrfase_TrmA_AS"/>
</dbReference>
<dbReference type="SUPFAM" id="SSF53335">
    <property type="entry name" value="S-adenosyl-L-methionine-dependent methyltransferases"/>
    <property type="match status" value="1"/>
</dbReference>
<dbReference type="PROSITE" id="PS51687">
    <property type="entry name" value="SAM_MT_RNA_M5U"/>
    <property type="match status" value="1"/>
</dbReference>
<evidence type="ECO:0000256" key="5">
    <source>
        <dbReference type="ARBA" id="ARBA00047278"/>
    </source>
</evidence>
<feature type="active site" evidence="7">
    <location>
        <position position="146"/>
    </location>
</feature>
<evidence type="ECO:0000256" key="6">
    <source>
        <dbReference type="PROSITE-ProRule" id="PRU01024"/>
    </source>
</evidence>
<dbReference type="EMBL" id="BGPR01013469">
    <property type="protein sequence ID" value="GBN60832.1"/>
    <property type="molecule type" value="Genomic_DNA"/>
</dbReference>
<keyword evidence="1 6" id="KW-0489">Methyltransferase</keyword>
<dbReference type="InterPro" id="IPR045850">
    <property type="entry name" value="TRM2_met"/>
</dbReference>
<evidence type="ECO:0000256" key="3">
    <source>
        <dbReference type="ARBA" id="ARBA00022691"/>
    </source>
</evidence>
<dbReference type="Gene3D" id="3.40.50.150">
    <property type="entry name" value="Vaccinia Virus protein VP39"/>
    <property type="match status" value="1"/>
</dbReference>
<dbReference type="CDD" id="cd02440">
    <property type="entry name" value="AdoMet_MTases"/>
    <property type="match status" value="1"/>
</dbReference>
<evidence type="ECO:0000256" key="2">
    <source>
        <dbReference type="ARBA" id="ARBA00022679"/>
    </source>
</evidence>
<dbReference type="InterPro" id="IPR029063">
    <property type="entry name" value="SAM-dependent_MTases_sf"/>
</dbReference>
<sequence>MEETLLDMKFQVSPEAFFQINVPATEVLYSMVADLVNASSSATVLDICCGTGTISLCLAKKGAKVIGIEMCPEAVENARLNATNNGLPDVAFICGKAEDVIHTAIVKCNTSEIIAVVDPPRAGLHQKVLKAIRATSKIKKLIYVSCNSNAAYTNFVDLCRTPSNNYRGCPFYPVQAMVVDMFPHTPHKELVMVFERVENLET</sequence>
<dbReference type="GO" id="GO:0003723">
    <property type="term" value="F:RNA binding"/>
    <property type="evidence" value="ECO:0007669"/>
    <property type="project" value="TreeGrafter"/>
</dbReference>
<feature type="active site" description="Nucleophile" evidence="6">
    <location>
        <position position="146"/>
    </location>
</feature>
<dbReference type="PANTHER" id="PTHR45904:SF2">
    <property type="entry name" value="TRNA (URACIL-5-)-METHYLTRANSFERASE HOMOLOG A"/>
    <property type="match status" value="1"/>
</dbReference>
<reference evidence="8 10" key="1">
    <citation type="journal article" date="2019" name="Sci. Rep.">
        <title>Orb-weaving spider Araneus ventricosus genome elucidates the spidroin gene catalogue.</title>
        <authorList>
            <person name="Kono N."/>
            <person name="Nakamura H."/>
            <person name="Ohtoshi R."/>
            <person name="Moran D.A.P."/>
            <person name="Shinohara A."/>
            <person name="Yoshida Y."/>
            <person name="Fujiwara M."/>
            <person name="Mori M."/>
            <person name="Tomita M."/>
            <person name="Arakawa K."/>
        </authorList>
    </citation>
    <scope>NUCLEOTIDE SEQUENCE [LARGE SCALE GENOMIC DNA]</scope>
</reference>
<dbReference type="PANTHER" id="PTHR45904">
    <property type="entry name" value="TRNA (URACIL-5-)-METHYLTRANSFERASE"/>
    <property type="match status" value="1"/>
</dbReference>
<comment type="catalytic activity">
    <reaction evidence="5">
        <text>uridine(54) in tRNA + S-adenosyl-L-methionine = 5-methyluridine(54) in tRNA + S-adenosyl-L-homocysteine + H(+)</text>
        <dbReference type="Rhea" id="RHEA:42712"/>
        <dbReference type="Rhea" id="RHEA-COMP:10167"/>
        <dbReference type="Rhea" id="RHEA-COMP:10193"/>
        <dbReference type="ChEBI" id="CHEBI:15378"/>
        <dbReference type="ChEBI" id="CHEBI:57856"/>
        <dbReference type="ChEBI" id="CHEBI:59789"/>
        <dbReference type="ChEBI" id="CHEBI:65315"/>
        <dbReference type="ChEBI" id="CHEBI:74447"/>
        <dbReference type="EC" id="2.1.1.35"/>
    </reaction>
    <physiologicalReaction direction="left-to-right" evidence="5">
        <dbReference type="Rhea" id="RHEA:42713"/>
    </physiologicalReaction>
</comment>
<comment type="caution">
    <text evidence="6">Lacks conserved residue(s) required for the propagation of feature annotation.</text>
</comment>
<protein>
    <recommendedName>
        <fullName evidence="4">tRNA (uracil(54)-C(5))-methyltransferase</fullName>
        <ecNumber evidence="4">2.1.1.35</ecNumber>
    </recommendedName>
</protein>
<evidence type="ECO:0000313" key="8">
    <source>
        <dbReference type="EMBL" id="GBN60761.1"/>
    </source>
</evidence>
<comment type="caution">
    <text evidence="8">The sequence shown here is derived from an EMBL/GenBank/DDBJ whole genome shotgun (WGS) entry which is preliminary data.</text>
</comment>
<feature type="binding site" evidence="6">
    <location>
        <position position="118"/>
    </location>
    <ligand>
        <name>S-adenosyl-L-methionine</name>
        <dbReference type="ChEBI" id="CHEBI:59789"/>
    </ligand>
</feature>
<evidence type="ECO:0000313" key="9">
    <source>
        <dbReference type="EMBL" id="GBN60832.1"/>
    </source>
</evidence>
<dbReference type="GO" id="GO:0030697">
    <property type="term" value="F:tRNA (uracil(54)-C5)-methyltransferase activity, S-adenosyl methionine-dependent"/>
    <property type="evidence" value="ECO:0007669"/>
    <property type="project" value="UniProtKB-EC"/>
</dbReference>